<dbReference type="InterPro" id="IPR011989">
    <property type="entry name" value="ARM-like"/>
</dbReference>
<dbReference type="SMART" id="SM00504">
    <property type="entry name" value="Ubox"/>
    <property type="match status" value="1"/>
</dbReference>
<dbReference type="InterPro" id="IPR045185">
    <property type="entry name" value="PUB22/23/24-like"/>
</dbReference>
<evidence type="ECO:0000256" key="2">
    <source>
        <dbReference type="ARBA" id="ARBA00004906"/>
    </source>
</evidence>
<evidence type="ECO:0000313" key="8">
    <source>
        <dbReference type="Proteomes" id="UP000287651"/>
    </source>
</evidence>
<dbReference type="GO" id="GO:0016567">
    <property type="term" value="P:protein ubiquitination"/>
    <property type="evidence" value="ECO:0007669"/>
    <property type="project" value="UniProtKB-UniRule"/>
</dbReference>
<dbReference type="Gene3D" id="3.30.40.10">
    <property type="entry name" value="Zinc/RING finger domain, C3HC4 (zinc finger)"/>
    <property type="match status" value="1"/>
</dbReference>
<dbReference type="AlphaFoldDB" id="A0A427B920"/>
<evidence type="ECO:0000256" key="1">
    <source>
        <dbReference type="ARBA" id="ARBA00000900"/>
    </source>
</evidence>
<comment type="caution">
    <text evidence="7">The sequence shown here is derived from an EMBL/GenBank/DDBJ whole genome shotgun (WGS) entry which is preliminary data.</text>
</comment>
<organism evidence="7 8">
    <name type="scientific">Ensete ventricosum</name>
    <name type="common">Abyssinian banana</name>
    <name type="synonym">Musa ensete</name>
    <dbReference type="NCBI Taxonomy" id="4639"/>
    <lineage>
        <taxon>Eukaryota</taxon>
        <taxon>Viridiplantae</taxon>
        <taxon>Streptophyta</taxon>
        <taxon>Embryophyta</taxon>
        <taxon>Tracheophyta</taxon>
        <taxon>Spermatophyta</taxon>
        <taxon>Magnoliopsida</taxon>
        <taxon>Liliopsida</taxon>
        <taxon>Zingiberales</taxon>
        <taxon>Musaceae</taxon>
        <taxon>Ensete</taxon>
    </lineage>
</organism>
<comment type="pathway">
    <text evidence="2 5">Protein modification; protein ubiquitination.</text>
</comment>
<dbReference type="InterPro" id="IPR045210">
    <property type="entry name" value="RING-Ubox_PUB"/>
</dbReference>
<dbReference type="EC" id="2.3.2.27" evidence="5"/>
<evidence type="ECO:0000259" key="6">
    <source>
        <dbReference type="PROSITE" id="PS51698"/>
    </source>
</evidence>
<sequence length="604" mass="65076">MQSDVHVEDPWKAVLLAVFSSAKTEVRASALLLLHRHLAGFPSLTQTRDAGTAELVGAHEPLPEGTAAAAAALKRVQTRAKPCRGLVDRDFIVAATAEGGRAPTPCVDLPLAAGAQMQRNKPPPGDSAQIRLKQKLSTPIESWDLKLGSLRLRTMPQFQQHASWRLEGGGQVIDLETAVKDGILGGGGFPTGKDGTLGAAAEKLDLKKMMEEIDSAAEDVPSVFICPISLEPMVDPVTLCTGQTYERGNILKWFSLGHLTCPTTMQELWDDAVTPNRTLHQLISTWFSQRYLLVKKWSEDVQGRAAELVQSLKKVKGQARVEALKELQKMVVAHPSLMNTLADSGGVALLSSLLGPFTSHAVGSEVIAILVNLSLDSDTKTSLMQPARISLVVDMLNEGTVDTKINCTRYIEMLMAEKSFRCEFMLSLSLLVALLRLAKDKRHPNGTAAALSLLEAICSHGQVRSSLVSVGAVTQLVELLPNLSPESSVPALHILGDLSTIPEGLSALKDCPQTIPNTVRLLMRASEAGVQHALSILWAVCKLAPDECTSLAVEAGLPANLLLVIQSGCNPELKQRAAELLKLCCLNYTTTLFISKCKLTRTIQ</sequence>
<evidence type="ECO:0000256" key="5">
    <source>
        <dbReference type="RuleBase" id="RU369093"/>
    </source>
</evidence>
<dbReference type="PANTHER" id="PTHR22849">
    <property type="entry name" value="WDSAM1 PROTEIN"/>
    <property type="match status" value="1"/>
</dbReference>
<proteinExistence type="predicted"/>
<dbReference type="Gene3D" id="1.25.10.10">
    <property type="entry name" value="Leucine-rich Repeat Variant"/>
    <property type="match status" value="1"/>
</dbReference>
<dbReference type="InterPro" id="IPR003613">
    <property type="entry name" value="Ubox_domain"/>
</dbReference>
<feature type="domain" description="U-box" evidence="6">
    <location>
        <begin position="219"/>
        <end position="293"/>
    </location>
</feature>
<reference evidence="7 8" key="1">
    <citation type="journal article" date="2014" name="Agronomy (Basel)">
        <title>A Draft Genome Sequence for Ensete ventricosum, the Drought-Tolerant Tree Against Hunger.</title>
        <authorList>
            <person name="Harrison J."/>
            <person name="Moore K.A."/>
            <person name="Paszkiewicz K."/>
            <person name="Jones T."/>
            <person name="Grant M."/>
            <person name="Ambacheew D."/>
            <person name="Muzemil S."/>
            <person name="Studholme D.J."/>
        </authorList>
    </citation>
    <scope>NUCLEOTIDE SEQUENCE [LARGE SCALE GENOMIC DNA]</scope>
</reference>
<evidence type="ECO:0000256" key="4">
    <source>
        <dbReference type="ARBA" id="ARBA00022786"/>
    </source>
</evidence>
<dbReference type="SUPFAM" id="SSF57850">
    <property type="entry name" value="RING/U-box"/>
    <property type="match status" value="1"/>
</dbReference>
<evidence type="ECO:0000256" key="3">
    <source>
        <dbReference type="ARBA" id="ARBA00022679"/>
    </source>
</evidence>
<dbReference type="GO" id="GO:0061630">
    <property type="term" value="F:ubiquitin protein ligase activity"/>
    <property type="evidence" value="ECO:0007669"/>
    <property type="project" value="UniProtKB-UniRule"/>
</dbReference>
<name>A0A427B920_ENSVE</name>
<dbReference type="Proteomes" id="UP000287651">
    <property type="component" value="Unassembled WGS sequence"/>
</dbReference>
<dbReference type="UniPathway" id="UPA00143"/>
<dbReference type="InterPro" id="IPR013083">
    <property type="entry name" value="Znf_RING/FYVE/PHD"/>
</dbReference>
<dbReference type="PROSITE" id="PS51698">
    <property type="entry name" value="U_BOX"/>
    <property type="match status" value="1"/>
</dbReference>
<dbReference type="EMBL" id="AMZH03000212">
    <property type="protein sequence ID" value="RRT84906.1"/>
    <property type="molecule type" value="Genomic_DNA"/>
</dbReference>
<dbReference type="Pfam" id="PF25598">
    <property type="entry name" value="ARM_PUB"/>
    <property type="match status" value="1"/>
</dbReference>
<dbReference type="InterPro" id="IPR058678">
    <property type="entry name" value="ARM_PUB"/>
</dbReference>
<protein>
    <recommendedName>
        <fullName evidence="5 6">U-box domain-containing protein</fullName>
        <ecNumber evidence="5">2.3.2.27</ecNumber>
    </recommendedName>
    <alternativeName>
        <fullName evidence="5">RING-type E3 ubiquitin transferase PUB</fullName>
    </alternativeName>
</protein>
<dbReference type="InterPro" id="IPR016024">
    <property type="entry name" value="ARM-type_fold"/>
</dbReference>
<evidence type="ECO:0000313" key="7">
    <source>
        <dbReference type="EMBL" id="RRT84906.1"/>
    </source>
</evidence>
<accession>A0A427B920</accession>
<dbReference type="CDD" id="cd16664">
    <property type="entry name" value="RING-Ubox_PUB"/>
    <property type="match status" value="1"/>
</dbReference>
<dbReference type="PANTHER" id="PTHR22849:SF142">
    <property type="entry name" value="U-BOX DOMAIN-CONTAINING PROTEIN 31"/>
    <property type="match status" value="1"/>
</dbReference>
<gene>
    <name evidence="7" type="ORF">B296_00004009</name>
</gene>
<keyword evidence="3 5" id="KW-0808">Transferase</keyword>
<comment type="catalytic activity">
    <reaction evidence="1 5">
        <text>S-ubiquitinyl-[E2 ubiquitin-conjugating enzyme]-L-cysteine + [acceptor protein]-L-lysine = [E2 ubiquitin-conjugating enzyme]-L-cysteine + N(6)-ubiquitinyl-[acceptor protein]-L-lysine.</text>
        <dbReference type="EC" id="2.3.2.27"/>
    </reaction>
</comment>
<dbReference type="Pfam" id="PF04564">
    <property type="entry name" value="U-box"/>
    <property type="match status" value="1"/>
</dbReference>
<keyword evidence="4 5" id="KW-0833">Ubl conjugation pathway</keyword>
<comment type="function">
    <text evidence="5">Functions as an E3 ubiquitin ligase.</text>
</comment>
<dbReference type="SUPFAM" id="SSF48371">
    <property type="entry name" value="ARM repeat"/>
    <property type="match status" value="1"/>
</dbReference>